<proteinExistence type="predicted"/>
<keyword evidence="2" id="KW-1185">Reference proteome</keyword>
<dbReference type="EMBL" id="CAJHCP010000018">
    <property type="protein sequence ID" value="CAD6557397.1"/>
    <property type="molecule type" value="Genomic_DNA"/>
</dbReference>
<protein>
    <submittedName>
        <fullName evidence="1">Uncharacterized protein</fullName>
    </submittedName>
</protein>
<evidence type="ECO:0000313" key="1">
    <source>
        <dbReference type="EMBL" id="CAD6557397.1"/>
    </source>
</evidence>
<reference evidence="1 2" key="1">
    <citation type="submission" date="2020-10" db="EMBL/GenBank/DDBJ databases">
        <authorList>
            <person name="Peeters C."/>
        </authorList>
    </citation>
    <scope>NUCLEOTIDE SEQUENCE [LARGE SCALE GENOMIC DNA]</scope>
    <source>
        <strain evidence="1 2">LMG 28140</strain>
    </source>
</reference>
<dbReference type="Gene3D" id="3.60.60.10">
    <property type="entry name" value="Penicillin V Acylase, Chain A"/>
    <property type="match status" value="1"/>
</dbReference>
<name>A0ABN7IA80_9BURK</name>
<comment type="caution">
    <text evidence="1">The sequence shown here is derived from an EMBL/GenBank/DDBJ whole genome shotgun (WGS) entry which is preliminary data.</text>
</comment>
<sequence length="48" mass="5182">MNEHGLVANALCLSETDYGESDPSHRPMSISLWARYALDNFAAVAGTV</sequence>
<dbReference type="Proteomes" id="UP000598032">
    <property type="component" value="Unassembled WGS sequence"/>
</dbReference>
<dbReference type="InterPro" id="IPR029055">
    <property type="entry name" value="Ntn_hydrolases_N"/>
</dbReference>
<dbReference type="RefSeq" id="WP_236592485.1">
    <property type="nucleotide sequence ID" value="NZ_CAJHCP010000018.1"/>
</dbReference>
<accession>A0ABN7IA80</accession>
<gene>
    <name evidence="1" type="ORF">LMG28140_06134</name>
</gene>
<dbReference type="SUPFAM" id="SSF56235">
    <property type="entry name" value="N-terminal nucleophile aminohydrolases (Ntn hydrolases)"/>
    <property type="match status" value="1"/>
</dbReference>
<evidence type="ECO:0000313" key="2">
    <source>
        <dbReference type="Proteomes" id="UP000598032"/>
    </source>
</evidence>
<organism evidence="1 2">
    <name type="scientific">Paraburkholderia metrosideri</name>
    <dbReference type="NCBI Taxonomy" id="580937"/>
    <lineage>
        <taxon>Bacteria</taxon>
        <taxon>Pseudomonadati</taxon>
        <taxon>Pseudomonadota</taxon>
        <taxon>Betaproteobacteria</taxon>
        <taxon>Burkholderiales</taxon>
        <taxon>Burkholderiaceae</taxon>
        <taxon>Paraburkholderia</taxon>
    </lineage>
</organism>